<dbReference type="EMBL" id="BOQE01000001">
    <property type="protein sequence ID" value="GIM44942.1"/>
    <property type="molecule type" value="Genomic_DNA"/>
</dbReference>
<sequence>MKVFLFLPTHENGQYLGTTVRGRATDYDDLRQIAQASDSLGYGGRLVPTGRSNFYKESRGMLEISPNLWDGSFGEIVALKHLPKYKEALV</sequence>
<dbReference type="RefSeq" id="WP_282198190.1">
    <property type="nucleotide sequence ID" value="NZ_BOQE01000001.1"/>
</dbReference>
<dbReference type="AlphaFoldDB" id="A0AAV4LAX0"/>
<protein>
    <submittedName>
        <fullName evidence="1">Uncharacterized protein</fullName>
    </submittedName>
</protein>
<gene>
    <name evidence="1" type="ORF">DNHGIG_04910</name>
</gene>
<proteinExistence type="predicted"/>
<comment type="caution">
    <text evidence="1">The sequence shown here is derived from an EMBL/GenBank/DDBJ whole genome shotgun (WGS) entry which is preliminary data.</text>
</comment>
<accession>A0AAV4LAX0</accession>
<organism evidence="1 2">
    <name type="scientific">Collibacillus ludicampi</name>
    <dbReference type="NCBI Taxonomy" id="2771369"/>
    <lineage>
        <taxon>Bacteria</taxon>
        <taxon>Bacillati</taxon>
        <taxon>Bacillota</taxon>
        <taxon>Bacilli</taxon>
        <taxon>Bacillales</taxon>
        <taxon>Alicyclobacillaceae</taxon>
        <taxon>Collibacillus</taxon>
    </lineage>
</organism>
<evidence type="ECO:0000313" key="2">
    <source>
        <dbReference type="Proteomes" id="UP001057291"/>
    </source>
</evidence>
<keyword evidence="2" id="KW-1185">Reference proteome</keyword>
<reference evidence="1" key="1">
    <citation type="journal article" date="2023" name="Int. J. Syst. Evol. Microbiol.">
        <title>Collibacillus ludicampi gen. nov., sp. nov., a new soil bacterium of the family Alicyclobacillaceae.</title>
        <authorList>
            <person name="Jojima T."/>
            <person name="Ioku Y."/>
            <person name="Fukuta Y."/>
            <person name="Shirasaka N."/>
            <person name="Matsumura Y."/>
            <person name="Mori M."/>
        </authorList>
    </citation>
    <scope>NUCLEOTIDE SEQUENCE</scope>
    <source>
        <strain evidence="1">TP075</strain>
    </source>
</reference>
<evidence type="ECO:0000313" key="1">
    <source>
        <dbReference type="EMBL" id="GIM44942.1"/>
    </source>
</evidence>
<name>A0AAV4LAX0_9BACL</name>
<dbReference type="Proteomes" id="UP001057291">
    <property type="component" value="Unassembled WGS sequence"/>
</dbReference>